<dbReference type="Gene3D" id="1.10.3810.10">
    <property type="entry name" value="Biosynthetic peptidoglycan transglycosylase-like"/>
    <property type="match status" value="1"/>
</dbReference>
<dbReference type="Pfam" id="PF00912">
    <property type="entry name" value="Transgly"/>
    <property type="match status" value="1"/>
</dbReference>
<dbReference type="EMBL" id="JAESVB010000005">
    <property type="protein sequence ID" value="MCB8876059.1"/>
    <property type="molecule type" value="Genomic_DNA"/>
</dbReference>
<comment type="pathway">
    <text evidence="1">Cell wall biogenesis; peptidoglycan biosynthesis.</text>
</comment>
<evidence type="ECO:0000256" key="3">
    <source>
        <dbReference type="SAM" id="Phobius"/>
    </source>
</evidence>
<organism evidence="5 6">
    <name type="scientific">Acidisoma silvae</name>
    <dbReference type="NCBI Taxonomy" id="2802396"/>
    <lineage>
        <taxon>Bacteria</taxon>
        <taxon>Pseudomonadati</taxon>
        <taxon>Pseudomonadota</taxon>
        <taxon>Alphaproteobacteria</taxon>
        <taxon>Acetobacterales</taxon>
        <taxon>Acidocellaceae</taxon>
        <taxon>Acidisoma</taxon>
    </lineage>
</organism>
<gene>
    <name evidence="5" type="ORF">ASILVAE211_12775</name>
</gene>
<dbReference type="PANTHER" id="PTHR32282">
    <property type="entry name" value="BINDING PROTEIN TRANSPEPTIDASE, PUTATIVE-RELATED"/>
    <property type="match status" value="1"/>
</dbReference>
<dbReference type="InterPro" id="IPR023346">
    <property type="entry name" value="Lysozyme-like_dom_sf"/>
</dbReference>
<dbReference type="InterPro" id="IPR036950">
    <property type="entry name" value="PBP_transglycosylase"/>
</dbReference>
<keyword evidence="2" id="KW-0808">Transferase</keyword>
<reference evidence="5" key="2">
    <citation type="submission" date="2021-01" db="EMBL/GenBank/DDBJ databases">
        <authorList>
            <person name="Mieszkin S."/>
            <person name="Pouder E."/>
            <person name="Alain K."/>
        </authorList>
    </citation>
    <scope>NUCLEOTIDE SEQUENCE</scope>
    <source>
        <strain evidence="5">HW T2.11</strain>
    </source>
</reference>
<accession>A0A964DZG1</accession>
<dbReference type="GO" id="GO:0008955">
    <property type="term" value="F:peptidoglycan glycosyltransferase activity"/>
    <property type="evidence" value="ECO:0007669"/>
    <property type="project" value="TreeGrafter"/>
</dbReference>
<protein>
    <submittedName>
        <fullName evidence="5">Transglycosylase domain-containing protein</fullName>
    </submittedName>
</protein>
<keyword evidence="3" id="KW-0472">Membrane</keyword>
<dbReference type="SUPFAM" id="SSF53955">
    <property type="entry name" value="Lysozyme-like"/>
    <property type="match status" value="1"/>
</dbReference>
<keyword evidence="6" id="KW-1185">Reference proteome</keyword>
<reference evidence="5" key="1">
    <citation type="journal article" date="2021" name="Microorganisms">
        <title>Acidisoma silvae sp. nov. and Acidisomacellulosilytica sp. nov., Two Acidophilic Bacteria Isolated from Decaying Wood, Hydrolyzing Cellulose and Producing Poly-3-hydroxybutyrate.</title>
        <authorList>
            <person name="Mieszkin S."/>
            <person name="Pouder E."/>
            <person name="Uroz S."/>
            <person name="Simon-Colin C."/>
            <person name="Alain K."/>
        </authorList>
    </citation>
    <scope>NUCLEOTIDE SEQUENCE</scope>
    <source>
        <strain evidence="5">HW T2.11</strain>
    </source>
</reference>
<dbReference type="AlphaFoldDB" id="A0A964DZG1"/>
<dbReference type="GO" id="GO:0030288">
    <property type="term" value="C:outer membrane-bounded periplasmic space"/>
    <property type="evidence" value="ECO:0007669"/>
    <property type="project" value="TreeGrafter"/>
</dbReference>
<evidence type="ECO:0000256" key="2">
    <source>
        <dbReference type="ARBA" id="ARBA00022679"/>
    </source>
</evidence>
<comment type="caution">
    <text evidence="5">The sequence shown here is derived from an EMBL/GenBank/DDBJ whole genome shotgun (WGS) entry which is preliminary data.</text>
</comment>
<dbReference type="InterPro" id="IPR001264">
    <property type="entry name" value="Glyco_trans_51"/>
</dbReference>
<feature type="domain" description="Glycosyl transferase family 51" evidence="4">
    <location>
        <begin position="58"/>
        <end position="226"/>
    </location>
</feature>
<evidence type="ECO:0000313" key="5">
    <source>
        <dbReference type="EMBL" id="MCB8876059.1"/>
    </source>
</evidence>
<keyword evidence="3" id="KW-1133">Transmembrane helix</keyword>
<evidence type="ECO:0000313" key="6">
    <source>
        <dbReference type="Proteomes" id="UP000708298"/>
    </source>
</evidence>
<dbReference type="InterPro" id="IPR050396">
    <property type="entry name" value="Glycosyltr_51/Transpeptidase"/>
</dbReference>
<keyword evidence="3" id="KW-0812">Transmembrane</keyword>
<name>A0A964DZG1_9PROT</name>
<evidence type="ECO:0000256" key="1">
    <source>
        <dbReference type="ARBA" id="ARBA00004752"/>
    </source>
</evidence>
<feature type="transmembrane region" description="Helical" evidence="3">
    <location>
        <begin position="21"/>
        <end position="40"/>
    </location>
</feature>
<sequence>MRQTYSRKSQFQTERRRLPRVVLPLAIIAVAAGLAAFSMANSTPAVTDAPQIARAFATRHHEAFPAPRPPAQFVDALVATEDQRFFWITDMGVDPIALTRLVLGVTGFGPPGGGGASIDQQLAKMLYTPNQSGSFLVDVEQVILAFKLHLSYSHAAILGMYAEMAYFGNGYYGLEAAGQGYFGATADALTAHQAAMLAGLVNAPSADNPRTHLARATARCRHVFGRLVALHYLTENQAKAQRATPLGLITSPSP</sequence>
<proteinExistence type="predicted"/>
<dbReference type="GO" id="GO:0009252">
    <property type="term" value="P:peptidoglycan biosynthetic process"/>
    <property type="evidence" value="ECO:0007669"/>
    <property type="project" value="TreeGrafter"/>
</dbReference>
<dbReference type="Proteomes" id="UP000708298">
    <property type="component" value="Unassembled WGS sequence"/>
</dbReference>
<evidence type="ECO:0000259" key="4">
    <source>
        <dbReference type="Pfam" id="PF00912"/>
    </source>
</evidence>
<dbReference type="RefSeq" id="WP_227321717.1">
    <property type="nucleotide sequence ID" value="NZ_JAESVB010000005.1"/>
</dbReference>
<dbReference type="PANTHER" id="PTHR32282:SF33">
    <property type="entry name" value="PEPTIDOGLYCAN GLYCOSYLTRANSFERASE"/>
    <property type="match status" value="1"/>
</dbReference>